<dbReference type="Proteomes" id="UP000183129">
    <property type="component" value="Unassembled WGS sequence"/>
</dbReference>
<evidence type="ECO:0000313" key="2">
    <source>
        <dbReference type="Proteomes" id="UP000183129"/>
    </source>
</evidence>
<sequence>MKISININLTIIARLNLTTGFTPMQFCHNSVLFKMNLNSIVTHSSLIVVLQFKIILNNTYTKCKTNTLNFI</sequence>
<reference evidence="1 2" key="1">
    <citation type="submission" date="2016-10" db="EMBL/GenBank/DDBJ databases">
        <authorList>
            <person name="de Groot N.N."/>
        </authorList>
    </citation>
    <scope>NUCLEOTIDE SEQUENCE [LARGE SCALE GENOMIC DNA]</scope>
    <source>
        <strain evidence="1 2">ATCC 51969</strain>
    </source>
</reference>
<evidence type="ECO:0000313" key="1">
    <source>
        <dbReference type="EMBL" id="SFF34439.1"/>
    </source>
</evidence>
<dbReference type="STRING" id="34086.SAMN04488084_11089"/>
<dbReference type="AlphaFoldDB" id="A0A1I2HWQ1"/>
<proteinExistence type="predicted"/>
<protein>
    <submittedName>
        <fullName evidence="1">Uncharacterized protein</fullName>
    </submittedName>
</protein>
<organism evidence="1 2">
    <name type="scientific">Pedobacter antarcticus</name>
    <dbReference type="NCBI Taxonomy" id="34086"/>
    <lineage>
        <taxon>Bacteria</taxon>
        <taxon>Pseudomonadati</taxon>
        <taxon>Bacteroidota</taxon>
        <taxon>Sphingobacteriia</taxon>
        <taxon>Sphingobacteriales</taxon>
        <taxon>Sphingobacteriaceae</taxon>
        <taxon>Pedobacter</taxon>
    </lineage>
</organism>
<name>A0A1I2HWQ1_9SPHI</name>
<dbReference type="EMBL" id="FONS01000010">
    <property type="protein sequence ID" value="SFF34439.1"/>
    <property type="molecule type" value="Genomic_DNA"/>
</dbReference>
<gene>
    <name evidence="1" type="ORF">SAMN03003324_03403</name>
</gene>
<accession>A0A1I2HWQ1</accession>